<reference evidence="1" key="1">
    <citation type="journal article" date="2021" name="Environ. Microbiol.">
        <title>Gene family expansions and transcriptome signatures uncover fungal adaptations to wood decay.</title>
        <authorList>
            <person name="Hage H."/>
            <person name="Miyauchi S."/>
            <person name="Viragh M."/>
            <person name="Drula E."/>
            <person name="Min B."/>
            <person name="Chaduli D."/>
            <person name="Navarro D."/>
            <person name="Favel A."/>
            <person name="Norest M."/>
            <person name="Lesage-Meessen L."/>
            <person name="Balint B."/>
            <person name="Merenyi Z."/>
            <person name="de Eugenio L."/>
            <person name="Morin E."/>
            <person name="Martinez A.T."/>
            <person name="Baldrian P."/>
            <person name="Stursova M."/>
            <person name="Martinez M.J."/>
            <person name="Novotny C."/>
            <person name="Magnuson J.K."/>
            <person name="Spatafora J.W."/>
            <person name="Maurice S."/>
            <person name="Pangilinan J."/>
            <person name="Andreopoulos W."/>
            <person name="LaButti K."/>
            <person name="Hundley H."/>
            <person name="Na H."/>
            <person name="Kuo A."/>
            <person name="Barry K."/>
            <person name="Lipzen A."/>
            <person name="Henrissat B."/>
            <person name="Riley R."/>
            <person name="Ahrendt S."/>
            <person name="Nagy L.G."/>
            <person name="Grigoriev I.V."/>
            <person name="Martin F."/>
            <person name="Rosso M.N."/>
        </authorList>
    </citation>
    <scope>NUCLEOTIDE SEQUENCE</scope>
    <source>
        <strain evidence="1">CBS 384.51</strain>
    </source>
</reference>
<sequence>MRQFHGSSSTRDHYNTLSVPQNANKNQIKSSFYKLSKLYHPDVTADPGAKEKFQKVSEAYAVLGDDRRRRAYDRQLEASGSGLHRHPAPASAYPGYGTNTTGHWGHGHDPGARRRPGATHAWQRHNAPGTGPYWKGQPKSSPYTHPKAGPEFHQDPFNSPHVRKATGHNSNLSRHQHRFSAADRMNHVSSFWRAVQIIGVVMFVATIGGGLSASA</sequence>
<keyword evidence="2" id="KW-1185">Reference proteome</keyword>
<accession>A0ACB8TP75</accession>
<protein>
    <submittedName>
        <fullName evidence="1">DnaJ domain-containing protein</fullName>
    </submittedName>
</protein>
<evidence type="ECO:0000313" key="2">
    <source>
        <dbReference type="Proteomes" id="UP001055072"/>
    </source>
</evidence>
<name>A0ACB8TP75_9APHY</name>
<evidence type="ECO:0000313" key="1">
    <source>
        <dbReference type="EMBL" id="KAI0083804.1"/>
    </source>
</evidence>
<dbReference type="Proteomes" id="UP001055072">
    <property type="component" value="Unassembled WGS sequence"/>
</dbReference>
<organism evidence="1 2">
    <name type="scientific">Irpex rosettiformis</name>
    <dbReference type="NCBI Taxonomy" id="378272"/>
    <lineage>
        <taxon>Eukaryota</taxon>
        <taxon>Fungi</taxon>
        <taxon>Dikarya</taxon>
        <taxon>Basidiomycota</taxon>
        <taxon>Agaricomycotina</taxon>
        <taxon>Agaricomycetes</taxon>
        <taxon>Polyporales</taxon>
        <taxon>Irpicaceae</taxon>
        <taxon>Irpex</taxon>
    </lineage>
</organism>
<proteinExistence type="predicted"/>
<comment type="caution">
    <text evidence="1">The sequence shown here is derived from an EMBL/GenBank/DDBJ whole genome shotgun (WGS) entry which is preliminary data.</text>
</comment>
<dbReference type="EMBL" id="MU274953">
    <property type="protein sequence ID" value="KAI0083804.1"/>
    <property type="molecule type" value="Genomic_DNA"/>
</dbReference>
<gene>
    <name evidence="1" type="ORF">BDY19DRAFT_899628</name>
</gene>